<keyword evidence="4" id="KW-1185">Reference proteome</keyword>
<dbReference type="STRING" id="393003.SAMN05660461_0387"/>
<dbReference type="EMBL" id="FUZZ01000001">
    <property type="protein sequence ID" value="SKC95441.1"/>
    <property type="molecule type" value="Genomic_DNA"/>
</dbReference>
<dbReference type="Pfam" id="PF02657">
    <property type="entry name" value="SufE"/>
    <property type="match status" value="1"/>
</dbReference>
<sequence length="142" mass="16018">MTIQEIQEEIISDFSVMGSWEDKYEYIIQLGKELPLISEEFKTPDNLIKGCQSRVWLHTELKDGKLFFTGDSDAVITKGLVSLMIYVLSGHTPQEIAAAEIYFIDAIGLSSHLSPTRSNGLLSMLKQMKLYAIAYQAKINQQ</sequence>
<organism evidence="3 4">
    <name type="scientific">Chitinophaga ginsengisegetis</name>
    <dbReference type="NCBI Taxonomy" id="393003"/>
    <lineage>
        <taxon>Bacteria</taxon>
        <taxon>Pseudomonadati</taxon>
        <taxon>Bacteroidota</taxon>
        <taxon>Chitinophagia</taxon>
        <taxon>Chitinophagales</taxon>
        <taxon>Chitinophagaceae</taxon>
        <taxon>Chitinophaga</taxon>
    </lineage>
</organism>
<comment type="similarity">
    <text evidence="1">Belongs to the SufE family.</text>
</comment>
<accession>A0A1T5N4N1</accession>
<gene>
    <name evidence="3" type="ORF">SAMN05660461_0387</name>
</gene>
<dbReference type="Gene3D" id="3.90.1010.10">
    <property type="match status" value="1"/>
</dbReference>
<evidence type="ECO:0000313" key="3">
    <source>
        <dbReference type="EMBL" id="SKC95441.1"/>
    </source>
</evidence>
<evidence type="ECO:0000256" key="1">
    <source>
        <dbReference type="ARBA" id="ARBA00010282"/>
    </source>
</evidence>
<name>A0A1T5N4N1_9BACT</name>
<dbReference type="AlphaFoldDB" id="A0A1T5N4N1"/>
<dbReference type="PANTHER" id="PTHR43597">
    <property type="entry name" value="SULFUR ACCEPTOR PROTEIN CSDE"/>
    <property type="match status" value="1"/>
</dbReference>
<dbReference type="RefSeq" id="WP_079467726.1">
    <property type="nucleotide sequence ID" value="NZ_FUZZ01000001.1"/>
</dbReference>
<dbReference type="InterPro" id="IPR003808">
    <property type="entry name" value="Fe-S_metab-assoc_dom"/>
</dbReference>
<evidence type="ECO:0000313" key="4">
    <source>
        <dbReference type="Proteomes" id="UP000190166"/>
    </source>
</evidence>
<dbReference type="SUPFAM" id="SSF82649">
    <property type="entry name" value="SufE/NifU"/>
    <property type="match status" value="1"/>
</dbReference>
<evidence type="ECO:0000259" key="2">
    <source>
        <dbReference type="Pfam" id="PF02657"/>
    </source>
</evidence>
<reference evidence="3 4" key="1">
    <citation type="submission" date="2017-02" db="EMBL/GenBank/DDBJ databases">
        <authorList>
            <person name="Peterson S.W."/>
        </authorList>
    </citation>
    <scope>NUCLEOTIDE SEQUENCE [LARGE SCALE GENOMIC DNA]</scope>
    <source>
        <strain evidence="3 4">DSM 18108</strain>
    </source>
</reference>
<dbReference type="Proteomes" id="UP000190166">
    <property type="component" value="Unassembled WGS sequence"/>
</dbReference>
<feature type="domain" description="Fe-S metabolism associated" evidence="2">
    <location>
        <begin position="12"/>
        <end position="129"/>
    </location>
</feature>
<proteinExistence type="inferred from homology"/>
<protein>
    <submittedName>
        <fullName evidence="3">Cysteine desulfuration protein SufE</fullName>
    </submittedName>
</protein>
<dbReference type="PANTHER" id="PTHR43597:SF5">
    <property type="entry name" value="SUFE-LIKE PROTEIN 2, CHLOROPLASTIC"/>
    <property type="match status" value="1"/>
</dbReference>